<dbReference type="AlphaFoldDB" id="A0AAD5LXF9"/>
<dbReference type="EMBL" id="JAHQIW010000233">
    <property type="protein sequence ID" value="KAJ1346853.1"/>
    <property type="molecule type" value="Genomic_DNA"/>
</dbReference>
<protein>
    <submittedName>
        <fullName evidence="2">Uncharacterized protein</fullName>
    </submittedName>
</protein>
<gene>
    <name evidence="2" type="ORF">KIN20_001767</name>
</gene>
<dbReference type="Proteomes" id="UP001196413">
    <property type="component" value="Unassembled WGS sequence"/>
</dbReference>
<name>A0AAD5LXF9_PARTN</name>
<proteinExistence type="predicted"/>
<accession>A0AAD5LXF9</accession>
<evidence type="ECO:0000313" key="2">
    <source>
        <dbReference type="EMBL" id="KAJ1346853.1"/>
    </source>
</evidence>
<keyword evidence="3" id="KW-1185">Reference proteome</keyword>
<feature type="region of interest" description="Disordered" evidence="1">
    <location>
        <begin position="1"/>
        <end position="30"/>
    </location>
</feature>
<organism evidence="2 3">
    <name type="scientific">Parelaphostrongylus tenuis</name>
    <name type="common">Meningeal worm</name>
    <dbReference type="NCBI Taxonomy" id="148309"/>
    <lineage>
        <taxon>Eukaryota</taxon>
        <taxon>Metazoa</taxon>
        <taxon>Ecdysozoa</taxon>
        <taxon>Nematoda</taxon>
        <taxon>Chromadorea</taxon>
        <taxon>Rhabditida</taxon>
        <taxon>Rhabditina</taxon>
        <taxon>Rhabditomorpha</taxon>
        <taxon>Strongyloidea</taxon>
        <taxon>Metastrongylidae</taxon>
        <taxon>Parelaphostrongylus</taxon>
    </lineage>
</organism>
<sequence>MHARITPQSESMSSSQEESAEVRSNKIHGPLSSSGLTDGLGRYLHHWNDTICLAQLRSKFDTAYWSLGLLDTMVLVYLGFSRTQLLYNRLAQRLPSVKSCFQALRQKQLAVKLAGSQPSGLLCVVHSEGKSPGYLHTVDAFRRVWHALRVEIMVETCESIVGNVRMRLRKMEASLRIRYKPFCSLL</sequence>
<evidence type="ECO:0000256" key="1">
    <source>
        <dbReference type="SAM" id="MobiDB-lite"/>
    </source>
</evidence>
<comment type="caution">
    <text evidence="2">The sequence shown here is derived from an EMBL/GenBank/DDBJ whole genome shotgun (WGS) entry which is preliminary data.</text>
</comment>
<evidence type="ECO:0000313" key="3">
    <source>
        <dbReference type="Proteomes" id="UP001196413"/>
    </source>
</evidence>
<reference evidence="2" key="1">
    <citation type="submission" date="2021-06" db="EMBL/GenBank/DDBJ databases">
        <title>Parelaphostrongylus tenuis whole genome reference sequence.</title>
        <authorList>
            <person name="Garwood T.J."/>
            <person name="Larsen P.A."/>
            <person name="Fountain-Jones N.M."/>
            <person name="Garbe J.R."/>
            <person name="Macchietto M.G."/>
            <person name="Kania S.A."/>
            <person name="Gerhold R.W."/>
            <person name="Richards J.E."/>
            <person name="Wolf T.M."/>
        </authorList>
    </citation>
    <scope>NUCLEOTIDE SEQUENCE</scope>
    <source>
        <strain evidence="2">MNPRO001-30</strain>
        <tissue evidence="2">Meninges</tissue>
    </source>
</reference>